<name>A0A9Q0GEL9_9ROSI</name>
<reference evidence="6" key="2">
    <citation type="journal article" date="2023" name="Plants (Basel)">
        <title>Annotation of the Turnera subulata (Passifloraceae) Draft Genome Reveals the S-Locus Evolved after the Divergence of Turneroideae from Passifloroideae in a Stepwise Manner.</title>
        <authorList>
            <person name="Henning P.M."/>
            <person name="Roalson E.H."/>
            <person name="Mir W."/>
            <person name="McCubbin A.G."/>
            <person name="Shore J.S."/>
        </authorList>
    </citation>
    <scope>NUCLEOTIDE SEQUENCE</scope>
    <source>
        <strain evidence="6">F60SS</strain>
    </source>
</reference>
<organism evidence="6 7">
    <name type="scientific">Turnera subulata</name>
    <dbReference type="NCBI Taxonomy" id="218843"/>
    <lineage>
        <taxon>Eukaryota</taxon>
        <taxon>Viridiplantae</taxon>
        <taxon>Streptophyta</taxon>
        <taxon>Embryophyta</taxon>
        <taxon>Tracheophyta</taxon>
        <taxon>Spermatophyta</taxon>
        <taxon>Magnoliopsida</taxon>
        <taxon>eudicotyledons</taxon>
        <taxon>Gunneridae</taxon>
        <taxon>Pentapetalae</taxon>
        <taxon>rosids</taxon>
        <taxon>fabids</taxon>
        <taxon>Malpighiales</taxon>
        <taxon>Passifloraceae</taxon>
        <taxon>Turnera</taxon>
    </lineage>
</organism>
<dbReference type="Pfam" id="PF25598">
    <property type="entry name" value="ARM_PUB"/>
    <property type="match status" value="1"/>
</dbReference>
<keyword evidence="1" id="KW-0677">Repeat</keyword>
<dbReference type="InterPro" id="IPR058678">
    <property type="entry name" value="ARM_PUB"/>
</dbReference>
<dbReference type="PANTHER" id="PTHR23315:SF238">
    <property type="entry name" value="ARM REPEAT SUPERFAMILY PROTEIN"/>
    <property type="match status" value="1"/>
</dbReference>
<dbReference type="FunFam" id="1.25.10.10:FF:000561">
    <property type="entry name" value="ARM repeat superfamily protein"/>
    <property type="match status" value="1"/>
</dbReference>
<proteinExistence type="predicted"/>
<feature type="region of interest" description="Disordered" evidence="4">
    <location>
        <begin position="308"/>
        <end position="328"/>
    </location>
</feature>
<evidence type="ECO:0000256" key="1">
    <source>
        <dbReference type="ARBA" id="ARBA00022737"/>
    </source>
</evidence>
<feature type="domain" description="U-box" evidence="5">
    <location>
        <begin position="10"/>
        <end position="255"/>
    </location>
</feature>
<evidence type="ECO:0000259" key="5">
    <source>
        <dbReference type="Pfam" id="PF25598"/>
    </source>
</evidence>
<dbReference type="InterPro" id="IPR016024">
    <property type="entry name" value="ARM-type_fold"/>
</dbReference>
<keyword evidence="2" id="KW-0833">Ubl conjugation pathway</keyword>
<evidence type="ECO:0000313" key="7">
    <source>
        <dbReference type="Proteomes" id="UP001141552"/>
    </source>
</evidence>
<reference evidence="6" key="1">
    <citation type="submission" date="2022-02" db="EMBL/GenBank/DDBJ databases">
        <authorList>
            <person name="Henning P.M."/>
            <person name="McCubbin A.G."/>
            <person name="Shore J.S."/>
        </authorList>
    </citation>
    <scope>NUCLEOTIDE SEQUENCE</scope>
    <source>
        <strain evidence="6">F60SS</strain>
        <tissue evidence="6">Leaves</tissue>
    </source>
</reference>
<dbReference type="OrthoDB" id="7537227at2759"/>
<evidence type="ECO:0000256" key="3">
    <source>
        <dbReference type="PROSITE-ProRule" id="PRU00259"/>
    </source>
</evidence>
<keyword evidence="7" id="KW-1185">Reference proteome</keyword>
<dbReference type="PANTHER" id="PTHR23315">
    <property type="entry name" value="U BOX DOMAIN-CONTAINING"/>
    <property type="match status" value="1"/>
</dbReference>
<dbReference type="SMART" id="SM00185">
    <property type="entry name" value="ARM"/>
    <property type="match status" value="3"/>
</dbReference>
<accession>A0A9Q0GEL9</accession>
<evidence type="ECO:0000313" key="6">
    <source>
        <dbReference type="EMBL" id="KAJ4848351.1"/>
    </source>
</evidence>
<dbReference type="InterPro" id="IPR000225">
    <property type="entry name" value="Armadillo"/>
</dbReference>
<evidence type="ECO:0000256" key="2">
    <source>
        <dbReference type="ARBA" id="ARBA00022786"/>
    </source>
</evidence>
<dbReference type="InterPro" id="IPR011989">
    <property type="entry name" value="ARM-like"/>
</dbReference>
<dbReference type="EMBL" id="JAKUCV010000922">
    <property type="protein sequence ID" value="KAJ4848351.1"/>
    <property type="molecule type" value="Genomic_DNA"/>
</dbReference>
<sequence>MEVKRRRARALVSRLSSVSEQTRADALSELRLITKQDAESRPLIAEAGAIPYLADLLYSSSSSSEALQDNAAATLLNLSISCRDALMSTRGLLDALSHALRHHSSTTPPSAVQSAAATLHSLLITDDSYRLIIGSKRDILYSLVEIIRDPDSPSRSIKDALKAMFSVALHPLNRPNLMDLGAVPALFSLVIKDGRAGIVEDATAVIAQIAGAEESGREFEKVSGVRVLVDLLDMGTGSSHRIKENAVGALLNLVRTGTLDSSNKVRDAIINESGGCAFDGIRDVAHSPTSAPKSKSKALALLQLIEEEAPTTTTTTPKPSPLRFHVPV</sequence>
<dbReference type="Gene3D" id="1.25.10.10">
    <property type="entry name" value="Leucine-rich Repeat Variant"/>
    <property type="match status" value="1"/>
</dbReference>
<dbReference type="Proteomes" id="UP001141552">
    <property type="component" value="Unassembled WGS sequence"/>
</dbReference>
<dbReference type="AlphaFoldDB" id="A0A9Q0GEL9"/>
<protein>
    <recommendedName>
        <fullName evidence="5">U-box domain-containing protein</fullName>
    </recommendedName>
</protein>
<dbReference type="PROSITE" id="PS50176">
    <property type="entry name" value="ARM_REPEAT"/>
    <property type="match status" value="1"/>
</dbReference>
<feature type="repeat" description="ARM" evidence="3">
    <location>
        <begin position="48"/>
        <end position="79"/>
    </location>
</feature>
<evidence type="ECO:0000256" key="4">
    <source>
        <dbReference type="SAM" id="MobiDB-lite"/>
    </source>
</evidence>
<comment type="caution">
    <text evidence="6">The sequence shown here is derived from an EMBL/GenBank/DDBJ whole genome shotgun (WGS) entry which is preliminary data.</text>
</comment>
<dbReference type="SUPFAM" id="SSF48371">
    <property type="entry name" value="ARM repeat"/>
    <property type="match status" value="1"/>
</dbReference>
<gene>
    <name evidence="6" type="ORF">Tsubulata_028881</name>
</gene>